<gene>
    <name evidence="24" type="ORF">ACFPM4_01215</name>
</gene>
<evidence type="ECO:0000256" key="14">
    <source>
        <dbReference type="ARBA" id="ARBA00023125"/>
    </source>
</evidence>
<evidence type="ECO:0000256" key="13">
    <source>
        <dbReference type="ARBA" id="ARBA00022932"/>
    </source>
</evidence>
<keyword evidence="25" id="KW-1185">Reference proteome</keyword>
<evidence type="ECO:0000313" key="24">
    <source>
        <dbReference type="EMBL" id="MFC5463365.1"/>
    </source>
</evidence>
<dbReference type="PROSITE" id="PS50160">
    <property type="entry name" value="DNA_LIGASE_A3"/>
    <property type="match status" value="1"/>
</dbReference>
<keyword evidence="15" id="KW-0233">DNA recombination</keyword>
<dbReference type="CDD" id="cd07906">
    <property type="entry name" value="Adenylation_DNA_ligase_LigD_LigC"/>
    <property type="match status" value="1"/>
</dbReference>
<sequence>MLKPMLPTLSFDPPMHGDWVYEVKYDGFRAIIEWTESNVHIWSRNGKDLLPQFPELQQFLRENTKAASKFLPLILDGEIIIMENNYKGNFQEIQKRGRLKNKIKINEAAEKRPCTFILFDILRSNKERYKQLPFMKRKQKLASICEKLNWPLKPSMSDTCLLQAIQSYHNYSELEQYVLLHNSEGIVAKTKNSTWEEGKRTHTWMKLKNWRTVSCFLTAYDESNGYFYVGVFDGDEIFTLGNFVNGLDSEVKHALKRTIIQNAYQKAANIYYIHPSICLELHYLEWNGEQLREPYFKGLQLEVKPTECTYEHFLISDAKFPPSVSITHPDKVLWKVLGNTKLDFLRYLRNCSSYILPFLQNRFLTVIRAPHGEFGESFYQKSKPEFAPEFVQSAIHDDNEMIICNDLETLIWLGNQLAIEFHIPFQTIDSPFVSEIVLDLDPPSRDEFHLAKHAAKIVKKVLDSFHLTGFVKLSGNKGMQVYIPLPDNTFTWKETRVFTEFIANFLVTYDPDSFTIERLKKNRGGKLYVDFIQHAEGKTIIAPYSVRNHSKGLVAAPIFWDEINEELSPTSFTIQSVQKRLQTLGDPFSHFFVTKKEQPFLQVLDMINSGQLM</sequence>
<dbReference type="NCBIfam" id="TIGR02776">
    <property type="entry name" value="NHEJ_ligase_prk"/>
    <property type="match status" value="1"/>
</dbReference>
<dbReference type="Pfam" id="PF21686">
    <property type="entry name" value="LigD_Prim-Pol"/>
    <property type="match status" value="1"/>
</dbReference>
<evidence type="ECO:0000256" key="8">
    <source>
        <dbReference type="ARBA" id="ARBA00022741"/>
    </source>
</evidence>
<keyword evidence="17" id="KW-0464">Manganese</keyword>
<keyword evidence="5" id="KW-0548">Nucleotidyltransferase</keyword>
<dbReference type="PANTHER" id="PTHR42705">
    <property type="entry name" value="BIFUNCTIONAL NON-HOMOLOGOUS END JOINING PROTEIN LIGD"/>
    <property type="match status" value="1"/>
</dbReference>
<evidence type="ECO:0000256" key="16">
    <source>
        <dbReference type="ARBA" id="ARBA00023204"/>
    </source>
</evidence>
<keyword evidence="18" id="KW-0511">Multifunctional enzyme</keyword>
<evidence type="ECO:0000256" key="3">
    <source>
        <dbReference type="ARBA" id="ARBA00022598"/>
    </source>
</evidence>
<comment type="caution">
    <text evidence="24">The sequence shown here is derived from an EMBL/GenBank/DDBJ whole genome shotgun (WGS) entry which is preliminary data.</text>
</comment>
<dbReference type="SUPFAM" id="SSF56091">
    <property type="entry name" value="DNA ligase/mRNA capping enzyme, catalytic domain"/>
    <property type="match status" value="1"/>
</dbReference>
<organism evidence="24 25">
    <name type="scientific">Lederbergia graminis</name>
    <dbReference type="NCBI Taxonomy" id="735518"/>
    <lineage>
        <taxon>Bacteria</taxon>
        <taxon>Bacillati</taxon>
        <taxon>Bacillota</taxon>
        <taxon>Bacilli</taxon>
        <taxon>Bacillales</taxon>
        <taxon>Bacillaceae</taxon>
        <taxon>Lederbergia</taxon>
    </lineage>
</organism>
<dbReference type="GO" id="GO:0003910">
    <property type="term" value="F:DNA ligase (ATP) activity"/>
    <property type="evidence" value="ECO:0007669"/>
    <property type="project" value="UniProtKB-EC"/>
</dbReference>
<evidence type="ECO:0000256" key="6">
    <source>
        <dbReference type="ARBA" id="ARBA00022722"/>
    </source>
</evidence>
<dbReference type="PROSITE" id="PS00333">
    <property type="entry name" value="DNA_LIGASE_A2"/>
    <property type="match status" value="1"/>
</dbReference>
<keyword evidence="11" id="KW-0269">Exonuclease</keyword>
<accession>A0ABW0LCH3</accession>
<evidence type="ECO:0000256" key="20">
    <source>
        <dbReference type="ARBA" id="ARBA00034003"/>
    </source>
</evidence>
<evidence type="ECO:0000256" key="4">
    <source>
        <dbReference type="ARBA" id="ARBA00022679"/>
    </source>
</evidence>
<keyword evidence="12" id="KW-0067">ATP-binding</keyword>
<dbReference type="Gene3D" id="3.90.920.10">
    <property type="entry name" value="DNA primase, PRIM domain"/>
    <property type="match status" value="1"/>
</dbReference>
<evidence type="ECO:0000259" key="23">
    <source>
        <dbReference type="PROSITE" id="PS50160"/>
    </source>
</evidence>
<dbReference type="InterPro" id="IPR016059">
    <property type="entry name" value="DNA_ligase_ATP-dep_CS"/>
</dbReference>
<keyword evidence="4" id="KW-0808">Transferase</keyword>
<evidence type="ECO:0000256" key="12">
    <source>
        <dbReference type="ARBA" id="ARBA00022840"/>
    </source>
</evidence>
<evidence type="ECO:0000256" key="5">
    <source>
        <dbReference type="ARBA" id="ARBA00022695"/>
    </source>
</evidence>
<evidence type="ECO:0000256" key="15">
    <source>
        <dbReference type="ARBA" id="ARBA00023172"/>
    </source>
</evidence>
<keyword evidence="10" id="KW-0378">Hydrolase</keyword>
<dbReference type="Proteomes" id="UP001596147">
    <property type="component" value="Unassembled WGS sequence"/>
</dbReference>
<evidence type="ECO:0000256" key="7">
    <source>
        <dbReference type="ARBA" id="ARBA00022723"/>
    </source>
</evidence>
<evidence type="ECO:0000256" key="18">
    <source>
        <dbReference type="ARBA" id="ARBA00023268"/>
    </source>
</evidence>
<evidence type="ECO:0000256" key="11">
    <source>
        <dbReference type="ARBA" id="ARBA00022839"/>
    </source>
</evidence>
<comment type="similarity">
    <text evidence="21">In the C-terminal section; belongs to the ATP-dependent DNA ligase family.</text>
</comment>
<keyword evidence="6" id="KW-0540">Nuclease</keyword>
<dbReference type="NCBIfam" id="NF007211">
    <property type="entry name" value="PRK09633.1"/>
    <property type="match status" value="1"/>
</dbReference>
<evidence type="ECO:0000256" key="10">
    <source>
        <dbReference type="ARBA" id="ARBA00022801"/>
    </source>
</evidence>
<keyword evidence="13" id="KW-0239">DNA-directed DNA polymerase</keyword>
<keyword evidence="8" id="KW-0547">Nucleotide-binding</keyword>
<evidence type="ECO:0000313" key="25">
    <source>
        <dbReference type="Proteomes" id="UP001596147"/>
    </source>
</evidence>
<comment type="cofactor">
    <cofactor evidence="1">
        <name>Mn(2+)</name>
        <dbReference type="ChEBI" id="CHEBI:29035"/>
    </cofactor>
</comment>
<dbReference type="NCBIfam" id="TIGR02778">
    <property type="entry name" value="ligD_pol"/>
    <property type="match status" value="1"/>
</dbReference>
<dbReference type="InterPro" id="IPR052171">
    <property type="entry name" value="NHEJ_LigD"/>
</dbReference>
<evidence type="ECO:0000256" key="9">
    <source>
        <dbReference type="ARBA" id="ARBA00022763"/>
    </source>
</evidence>
<name>A0ABW0LCH3_9BACI</name>
<keyword evidence="9" id="KW-0227">DNA damage</keyword>
<dbReference type="EMBL" id="JBHSMC010000001">
    <property type="protein sequence ID" value="MFC5463365.1"/>
    <property type="molecule type" value="Genomic_DNA"/>
</dbReference>
<keyword evidence="7" id="KW-0479">Metal-binding</keyword>
<proteinExistence type="inferred from homology"/>
<keyword evidence="14" id="KW-0238">DNA-binding</keyword>
<comment type="catalytic activity">
    <reaction evidence="20">
        <text>ATP + (deoxyribonucleotide)n-3'-hydroxyl + 5'-phospho-(deoxyribonucleotide)m = (deoxyribonucleotide)n+m + AMP + diphosphate.</text>
        <dbReference type="EC" id="6.5.1.1"/>
    </reaction>
</comment>
<evidence type="ECO:0000256" key="21">
    <source>
        <dbReference type="ARBA" id="ARBA00049981"/>
    </source>
</evidence>
<protein>
    <recommendedName>
        <fullName evidence="2">DNA ligase (ATP)</fullName>
        <ecNumber evidence="2">6.5.1.1</ecNumber>
    </recommendedName>
    <alternativeName>
        <fullName evidence="19">NHEJ DNA polymerase</fullName>
    </alternativeName>
</protein>
<dbReference type="PANTHER" id="PTHR42705:SF2">
    <property type="entry name" value="BIFUNCTIONAL NON-HOMOLOGOUS END JOINING PROTEIN LIGD"/>
    <property type="match status" value="1"/>
</dbReference>
<feature type="domain" description="ATP-dependent DNA ligase family profile" evidence="23">
    <location>
        <begin position="107"/>
        <end position="249"/>
    </location>
</feature>
<evidence type="ECO:0000256" key="2">
    <source>
        <dbReference type="ARBA" id="ARBA00012727"/>
    </source>
</evidence>
<dbReference type="InterPro" id="IPR012310">
    <property type="entry name" value="DNA_ligase_ATP-dep_cent"/>
</dbReference>
<dbReference type="Gene3D" id="3.30.470.30">
    <property type="entry name" value="DNA ligase/mRNA capping enzyme"/>
    <property type="match status" value="1"/>
</dbReference>
<evidence type="ECO:0000256" key="19">
    <source>
        <dbReference type="ARBA" id="ARBA00029943"/>
    </source>
</evidence>
<comment type="similarity">
    <text evidence="22">In the N-terminal section; belongs to the LigD polymerase family.</text>
</comment>
<evidence type="ECO:0000256" key="22">
    <source>
        <dbReference type="ARBA" id="ARBA00049990"/>
    </source>
</evidence>
<reference evidence="25" key="1">
    <citation type="journal article" date="2019" name="Int. J. Syst. Evol. Microbiol.">
        <title>The Global Catalogue of Microorganisms (GCM) 10K type strain sequencing project: providing services to taxonomists for standard genome sequencing and annotation.</title>
        <authorList>
            <consortium name="The Broad Institute Genomics Platform"/>
            <consortium name="The Broad Institute Genome Sequencing Center for Infectious Disease"/>
            <person name="Wu L."/>
            <person name="Ma J."/>
        </authorList>
    </citation>
    <scope>NUCLEOTIDE SEQUENCE [LARGE SCALE GENOMIC DNA]</scope>
    <source>
        <strain evidence="25">CGMCC 1.12237</strain>
    </source>
</reference>
<dbReference type="InterPro" id="IPR014146">
    <property type="entry name" value="LigD_ligase_dom"/>
</dbReference>
<dbReference type="EC" id="6.5.1.1" evidence="2"/>
<dbReference type="RefSeq" id="WP_382346712.1">
    <property type="nucleotide sequence ID" value="NZ_JBHSMC010000001.1"/>
</dbReference>
<evidence type="ECO:0000256" key="17">
    <source>
        <dbReference type="ARBA" id="ARBA00023211"/>
    </source>
</evidence>
<dbReference type="InterPro" id="IPR014143">
    <property type="entry name" value="NHEJ_ligase_prk"/>
</dbReference>
<dbReference type="NCBIfam" id="TIGR02779">
    <property type="entry name" value="NHEJ_ligase_lig"/>
    <property type="match status" value="1"/>
</dbReference>
<dbReference type="PROSITE" id="PS00697">
    <property type="entry name" value="DNA_LIGASE_A1"/>
    <property type="match status" value="1"/>
</dbReference>
<keyword evidence="3 24" id="KW-0436">Ligase</keyword>
<evidence type="ECO:0000256" key="1">
    <source>
        <dbReference type="ARBA" id="ARBA00001936"/>
    </source>
</evidence>
<dbReference type="Pfam" id="PF01068">
    <property type="entry name" value="DNA_ligase_A_M"/>
    <property type="match status" value="1"/>
</dbReference>
<keyword evidence="16" id="KW-0234">DNA repair</keyword>
<dbReference type="InterPro" id="IPR014145">
    <property type="entry name" value="LigD_pol_dom"/>
</dbReference>